<sequence length="218" mass="24398">MTTTASHLKQRSENLLHHWCVTTLVLGVLVLSSYPLAIVFANGLLSVRNQAAKADVIVVLGGDGPSRAAQAARLWRDGLAPRILISGDGDCTWIRKTMIELGVDGGSISIECQSGNTWENALFSSPILHRMHVHRAILVTSWFHSRRALGSFERISSDIQWISIPVEPSVSNWQIAVAQDGIQIFKEYPKSLWYMLRYRLWKDRGTRDSRIFAEGMIA</sequence>
<keyword evidence="1" id="KW-0812">Transmembrane</keyword>
<dbReference type="EMBL" id="JACGXN010000003">
    <property type="protein sequence ID" value="MBA8878916.1"/>
    <property type="molecule type" value="Genomic_DNA"/>
</dbReference>
<keyword evidence="1" id="KW-1133">Transmembrane helix</keyword>
<evidence type="ECO:0000313" key="3">
    <source>
        <dbReference type="EMBL" id="MBA8878916.1"/>
    </source>
</evidence>
<dbReference type="Pfam" id="PF02698">
    <property type="entry name" value="DUF218"/>
    <property type="match status" value="1"/>
</dbReference>
<dbReference type="RefSeq" id="WP_182549600.1">
    <property type="nucleotide sequence ID" value="NZ_JACGXN010000003.1"/>
</dbReference>
<evidence type="ECO:0000313" key="4">
    <source>
        <dbReference type="Proteomes" id="UP000549052"/>
    </source>
</evidence>
<reference evidence="3 4" key="1">
    <citation type="submission" date="2020-07" db="EMBL/GenBank/DDBJ databases">
        <title>Genomic Encyclopedia of Type Strains, Phase IV (KMG-V): Genome sequencing to study the core and pangenomes of soil and plant-associated prokaryotes.</title>
        <authorList>
            <person name="Whitman W."/>
        </authorList>
    </citation>
    <scope>NUCLEOTIDE SEQUENCE [LARGE SCALE GENOMIC DNA]</scope>
    <source>
        <strain evidence="3 4">AN3</strain>
    </source>
</reference>
<protein>
    <submittedName>
        <fullName evidence="3">Uncharacterized SAM-binding protein YcdF (DUF218 family)</fullName>
    </submittedName>
</protein>
<dbReference type="GO" id="GO:0000270">
    <property type="term" value="P:peptidoglycan metabolic process"/>
    <property type="evidence" value="ECO:0007669"/>
    <property type="project" value="TreeGrafter"/>
</dbReference>
<dbReference type="Gene3D" id="3.40.50.620">
    <property type="entry name" value="HUPs"/>
    <property type="match status" value="1"/>
</dbReference>
<dbReference type="Proteomes" id="UP000549052">
    <property type="component" value="Unassembled WGS sequence"/>
</dbReference>
<gene>
    <name evidence="3" type="ORF">FHW16_002634</name>
</gene>
<dbReference type="PANTHER" id="PTHR30336:SF4">
    <property type="entry name" value="ENVELOPE BIOGENESIS FACTOR ELYC"/>
    <property type="match status" value="1"/>
</dbReference>
<evidence type="ECO:0000256" key="1">
    <source>
        <dbReference type="SAM" id="Phobius"/>
    </source>
</evidence>
<dbReference type="AlphaFoldDB" id="A0A839ENA2"/>
<organism evidence="3 4">
    <name type="scientific">Phyllobacterium myrsinacearum</name>
    <dbReference type="NCBI Taxonomy" id="28101"/>
    <lineage>
        <taxon>Bacteria</taxon>
        <taxon>Pseudomonadati</taxon>
        <taxon>Pseudomonadota</taxon>
        <taxon>Alphaproteobacteria</taxon>
        <taxon>Hyphomicrobiales</taxon>
        <taxon>Phyllobacteriaceae</taxon>
        <taxon>Phyllobacterium</taxon>
    </lineage>
</organism>
<dbReference type="InterPro" id="IPR051599">
    <property type="entry name" value="Cell_Envelope_Assoc"/>
</dbReference>
<comment type="caution">
    <text evidence="3">The sequence shown here is derived from an EMBL/GenBank/DDBJ whole genome shotgun (WGS) entry which is preliminary data.</text>
</comment>
<dbReference type="InterPro" id="IPR003848">
    <property type="entry name" value="DUF218"/>
</dbReference>
<dbReference type="GO" id="GO:0043164">
    <property type="term" value="P:Gram-negative-bacterium-type cell wall biogenesis"/>
    <property type="evidence" value="ECO:0007669"/>
    <property type="project" value="TreeGrafter"/>
</dbReference>
<dbReference type="InterPro" id="IPR014729">
    <property type="entry name" value="Rossmann-like_a/b/a_fold"/>
</dbReference>
<feature type="transmembrane region" description="Helical" evidence="1">
    <location>
        <begin position="16"/>
        <end position="41"/>
    </location>
</feature>
<dbReference type="GO" id="GO:0005886">
    <property type="term" value="C:plasma membrane"/>
    <property type="evidence" value="ECO:0007669"/>
    <property type="project" value="TreeGrafter"/>
</dbReference>
<accession>A0A839ENA2</accession>
<evidence type="ECO:0000259" key="2">
    <source>
        <dbReference type="Pfam" id="PF02698"/>
    </source>
</evidence>
<name>A0A839ENA2_9HYPH</name>
<feature type="domain" description="DUF218" evidence="2">
    <location>
        <begin position="55"/>
        <end position="172"/>
    </location>
</feature>
<proteinExistence type="predicted"/>
<keyword evidence="4" id="KW-1185">Reference proteome</keyword>
<keyword evidence="1" id="KW-0472">Membrane</keyword>
<dbReference type="PANTHER" id="PTHR30336">
    <property type="entry name" value="INNER MEMBRANE PROTEIN, PROBABLE PERMEASE"/>
    <property type="match status" value="1"/>
</dbReference>
<dbReference type="CDD" id="cd06259">
    <property type="entry name" value="YdcF-like"/>
    <property type="match status" value="1"/>
</dbReference>